<keyword evidence="4 7" id="KW-0812">Transmembrane</keyword>
<comment type="subcellular location">
    <subcellularLocation>
        <location evidence="1">Endomembrane system</location>
        <topology evidence="1">Multi-pass membrane protein</topology>
    </subcellularLocation>
</comment>
<dbReference type="AlphaFoldDB" id="A0A7C9LKD3"/>
<dbReference type="Pfam" id="PF07690">
    <property type="entry name" value="MFS_1"/>
    <property type="match status" value="1"/>
</dbReference>
<dbReference type="PANTHER" id="PTHR23514">
    <property type="entry name" value="BYPASS OF STOP CODON PROTEIN 6"/>
    <property type="match status" value="1"/>
</dbReference>
<keyword evidence="3" id="KW-0813">Transport</keyword>
<name>A0A7C9LKD3_9DEIO</name>
<evidence type="ECO:0000256" key="5">
    <source>
        <dbReference type="ARBA" id="ARBA00022989"/>
    </source>
</evidence>
<dbReference type="GO" id="GO:0022857">
    <property type="term" value="F:transmembrane transporter activity"/>
    <property type="evidence" value="ECO:0007669"/>
    <property type="project" value="InterPro"/>
</dbReference>
<comment type="similarity">
    <text evidence="2">Belongs to the major facilitator superfamily.</text>
</comment>
<sequence length="367" mass="35909">MTWPLLAVGTAAFFTLGVVQAMYGPAFGLFQARYDVPTATVGLIASAHFLGSAAAPLPMGALLRRVSVRAGTSWSLLVLALGMVGVVLAPAWPLAVAAALVGGLGLGGVSACLNAAYASVGARAVNLVNAVFGVGSMLSPLLVAGLGAGGPGGPFLSVVMLCALALGAGRVWGVPEMAVHTATRPAGRSGVQVGLFAALLVCYVGMEAGYGAWMVRLLRLQSVEAAPLVLSLFWGALTAGRVLMGLWGARLAPPAVVLACAAVLTVCAALSAVPGVAPAAFVLAGLALAPVFGTVLAWVSATLSARLVPPLLVAGSLGGALAPALLGTLLAGGGPGAVAAGLGTLAALMGLFTVLVGRATPAATLPT</sequence>
<evidence type="ECO:0000313" key="8">
    <source>
        <dbReference type="EMBL" id="MVN85737.1"/>
    </source>
</evidence>
<feature type="transmembrane region" description="Helical" evidence="7">
    <location>
        <begin position="98"/>
        <end position="120"/>
    </location>
</feature>
<dbReference type="InterPro" id="IPR051788">
    <property type="entry name" value="MFS_Transporter"/>
</dbReference>
<dbReference type="InterPro" id="IPR011701">
    <property type="entry name" value="MFS"/>
</dbReference>
<feature type="transmembrane region" description="Helical" evidence="7">
    <location>
        <begin position="337"/>
        <end position="357"/>
    </location>
</feature>
<reference evidence="8 9" key="1">
    <citation type="submission" date="2019-12" db="EMBL/GenBank/DDBJ databases">
        <title>Deinococcus sp. HMF7620 Genome sequencing and assembly.</title>
        <authorList>
            <person name="Kang H."/>
            <person name="Kim H."/>
            <person name="Joh K."/>
        </authorList>
    </citation>
    <scope>NUCLEOTIDE SEQUENCE [LARGE SCALE GENOMIC DNA]</scope>
    <source>
        <strain evidence="8 9">HMF7620</strain>
    </source>
</reference>
<evidence type="ECO:0000256" key="7">
    <source>
        <dbReference type="SAM" id="Phobius"/>
    </source>
</evidence>
<dbReference type="GO" id="GO:0012505">
    <property type="term" value="C:endomembrane system"/>
    <property type="evidence" value="ECO:0007669"/>
    <property type="project" value="UniProtKB-SubCell"/>
</dbReference>
<feature type="transmembrane region" description="Helical" evidence="7">
    <location>
        <begin position="154"/>
        <end position="172"/>
    </location>
</feature>
<feature type="transmembrane region" description="Helical" evidence="7">
    <location>
        <begin position="225"/>
        <end position="243"/>
    </location>
</feature>
<dbReference type="InterPro" id="IPR036259">
    <property type="entry name" value="MFS_trans_sf"/>
</dbReference>
<evidence type="ECO:0000256" key="6">
    <source>
        <dbReference type="ARBA" id="ARBA00023136"/>
    </source>
</evidence>
<dbReference type="PANTHER" id="PTHR23514:SF3">
    <property type="entry name" value="BYPASS OF STOP CODON PROTEIN 6"/>
    <property type="match status" value="1"/>
</dbReference>
<feature type="transmembrane region" description="Helical" evidence="7">
    <location>
        <begin position="255"/>
        <end position="273"/>
    </location>
</feature>
<feature type="transmembrane region" description="Helical" evidence="7">
    <location>
        <begin position="37"/>
        <end position="62"/>
    </location>
</feature>
<dbReference type="GO" id="GO:0016020">
    <property type="term" value="C:membrane"/>
    <property type="evidence" value="ECO:0007669"/>
    <property type="project" value="TreeGrafter"/>
</dbReference>
<dbReference type="EMBL" id="WQLB01000003">
    <property type="protein sequence ID" value="MVN85737.1"/>
    <property type="molecule type" value="Genomic_DNA"/>
</dbReference>
<comment type="caution">
    <text evidence="8">The sequence shown here is derived from an EMBL/GenBank/DDBJ whole genome shotgun (WGS) entry which is preliminary data.</text>
</comment>
<dbReference type="SUPFAM" id="SSF103473">
    <property type="entry name" value="MFS general substrate transporter"/>
    <property type="match status" value="1"/>
</dbReference>
<organism evidence="8 9">
    <name type="scientific">Deinococcus arboris</name>
    <dbReference type="NCBI Taxonomy" id="2682977"/>
    <lineage>
        <taxon>Bacteria</taxon>
        <taxon>Thermotogati</taxon>
        <taxon>Deinococcota</taxon>
        <taxon>Deinococci</taxon>
        <taxon>Deinococcales</taxon>
        <taxon>Deinococcaceae</taxon>
        <taxon>Deinococcus</taxon>
    </lineage>
</organism>
<evidence type="ECO:0000256" key="2">
    <source>
        <dbReference type="ARBA" id="ARBA00008335"/>
    </source>
</evidence>
<feature type="transmembrane region" description="Helical" evidence="7">
    <location>
        <begin position="279"/>
        <end position="299"/>
    </location>
</feature>
<feature type="transmembrane region" description="Helical" evidence="7">
    <location>
        <begin position="127"/>
        <end position="148"/>
    </location>
</feature>
<feature type="transmembrane region" description="Helical" evidence="7">
    <location>
        <begin position="193"/>
        <end position="213"/>
    </location>
</feature>
<keyword evidence="6 7" id="KW-0472">Membrane</keyword>
<dbReference type="Proteomes" id="UP000483286">
    <property type="component" value="Unassembled WGS sequence"/>
</dbReference>
<accession>A0A7C9LKD3</accession>
<gene>
    <name evidence="8" type="ORF">GO986_03050</name>
</gene>
<dbReference type="Gene3D" id="1.20.1250.20">
    <property type="entry name" value="MFS general substrate transporter like domains"/>
    <property type="match status" value="1"/>
</dbReference>
<evidence type="ECO:0000256" key="1">
    <source>
        <dbReference type="ARBA" id="ARBA00004127"/>
    </source>
</evidence>
<evidence type="ECO:0000313" key="9">
    <source>
        <dbReference type="Proteomes" id="UP000483286"/>
    </source>
</evidence>
<feature type="transmembrane region" description="Helical" evidence="7">
    <location>
        <begin position="74"/>
        <end position="92"/>
    </location>
</feature>
<proteinExistence type="inferred from homology"/>
<evidence type="ECO:0000256" key="4">
    <source>
        <dbReference type="ARBA" id="ARBA00022692"/>
    </source>
</evidence>
<keyword evidence="5 7" id="KW-1133">Transmembrane helix</keyword>
<keyword evidence="9" id="KW-1185">Reference proteome</keyword>
<feature type="transmembrane region" description="Helical" evidence="7">
    <location>
        <begin position="311"/>
        <end position="331"/>
    </location>
</feature>
<evidence type="ECO:0000256" key="3">
    <source>
        <dbReference type="ARBA" id="ARBA00022448"/>
    </source>
</evidence>
<protein>
    <submittedName>
        <fullName evidence="8">MFS transporter</fullName>
    </submittedName>
</protein>